<dbReference type="AlphaFoldDB" id="A0A9D1ITJ5"/>
<dbReference type="InterPro" id="IPR001962">
    <property type="entry name" value="Asn_synthase"/>
</dbReference>
<dbReference type="NCBIfam" id="TIGR01536">
    <property type="entry name" value="asn_synth_AEB"/>
    <property type="match status" value="1"/>
</dbReference>
<dbReference type="InterPro" id="IPR033738">
    <property type="entry name" value="AsnB_N"/>
</dbReference>
<dbReference type="CDD" id="cd00712">
    <property type="entry name" value="AsnB"/>
    <property type="match status" value="1"/>
</dbReference>
<dbReference type="Pfam" id="PF00733">
    <property type="entry name" value="Asn_synthase"/>
    <property type="match status" value="1"/>
</dbReference>
<evidence type="ECO:0000256" key="10">
    <source>
        <dbReference type="PIRSR" id="PIRSR001589-2"/>
    </source>
</evidence>
<comment type="pathway">
    <text evidence="1">Amino-acid biosynthesis; L-asparagine biosynthesis; L-asparagine from L-aspartate (L-Gln route): step 1/1.</text>
</comment>
<evidence type="ECO:0000256" key="8">
    <source>
        <dbReference type="ARBA" id="ARBA00048741"/>
    </source>
</evidence>
<keyword evidence="4 10" id="KW-0547">Nucleotide-binding</keyword>
<dbReference type="InterPro" id="IPR017932">
    <property type="entry name" value="GATase_2_dom"/>
</dbReference>
<evidence type="ECO:0000256" key="1">
    <source>
        <dbReference type="ARBA" id="ARBA00005187"/>
    </source>
</evidence>
<dbReference type="PROSITE" id="PS51278">
    <property type="entry name" value="GATASE_TYPE_2"/>
    <property type="match status" value="1"/>
</dbReference>
<evidence type="ECO:0000256" key="11">
    <source>
        <dbReference type="PIRSR" id="PIRSR001589-3"/>
    </source>
</evidence>
<dbReference type="GO" id="GO:0004066">
    <property type="term" value="F:asparagine synthase (glutamine-hydrolyzing) activity"/>
    <property type="evidence" value="ECO:0007669"/>
    <property type="project" value="UniProtKB-EC"/>
</dbReference>
<feature type="binding site" evidence="10">
    <location>
        <position position="102"/>
    </location>
    <ligand>
        <name>L-glutamine</name>
        <dbReference type="ChEBI" id="CHEBI:58359"/>
    </ligand>
</feature>
<keyword evidence="9" id="KW-0028">Amino-acid biosynthesis</keyword>
<keyword evidence="5 10" id="KW-0067">ATP-binding</keyword>
<proteinExistence type="inferred from homology"/>
<feature type="binding site" evidence="10">
    <location>
        <position position="293"/>
    </location>
    <ligand>
        <name>ATP</name>
        <dbReference type="ChEBI" id="CHEBI:30616"/>
    </ligand>
</feature>
<evidence type="ECO:0000256" key="5">
    <source>
        <dbReference type="ARBA" id="ARBA00022840"/>
    </source>
</evidence>
<dbReference type="PANTHER" id="PTHR43284">
    <property type="entry name" value="ASPARAGINE SYNTHETASE (GLUTAMINE-HYDROLYZING)"/>
    <property type="match status" value="1"/>
</dbReference>
<dbReference type="Gene3D" id="3.40.50.620">
    <property type="entry name" value="HUPs"/>
    <property type="match status" value="1"/>
</dbReference>
<dbReference type="GO" id="GO:0006529">
    <property type="term" value="P:asparagine biosynthetic process"/>
    <property type="evidence" value="ECO:0007669"/>
    <property type="project" value="UniProtKB-KW"/>
</dbReference>
<dbReference type="InterPro" id="IPR014729">
    <property type="entry name" value="Rossmann-like_a/b/a_fold"/>
</dbReference>
<dbReference type="EC" id="6.3.5.4" evidence="3"/>
<dbReference type="SUPFAM" id="SSF52402">
    <property type="entry name" value="Adenine nucleotide alpha hydrolases-like"/>
    <property type="match status" value="1"/>
</dbReference>
<dbReference type="Pfam" id="PF13537">
    <property type="entry name" value="GATase_7"/>
    <property type="match status" value="1"/>
</dbReference>
<accession>A0A9D1ITJ5</accession>
<comment type="caution">
    <text evidence="13">The sequence shown here is derived from an EMBL/GenBank/DDBJ whole genome shotgun (WGS) entry which is preliminary data.</text>
</comment>
<keyword evidence="6 9" id="KW-0061">Asparagine biosynthesis</keyword>
<organism evidence="13 14">
    <name type="scientific">Candidatus Egerieicola faecale</name>
    <dbReference type="NCBI Taxonomy" id="2840774"/>
    <lineage>
        <taxon>Bacteria</taxon>
        <taxon>Bacillati</taxon>
        <taxon>Bacillota</taxon>
        <taxon>Clostridia</taxon>
        <taxon>Eubacteriales</taxon>
        <taxon>Oscillospiraceae</taxon>
        <taxon>Oscillospiraceae incertae sedis</taxon>
        <taxon>Candidatus Egerieicola</taxon>
    </lineage>
</organism>
<evidence type="ECO:0000256" key="7">
    <source>
        <dbReference type="ARBA" id="ARBA00022962"/>
    </source>
</evidence>
<dbReference type="InterPro" id="IPR006426">
    <property type="entry name" value="Asn_synth_AEB"/>
</dbReference>
<name>A0A9D1ITJ5_9FIRM</name>
<dbReference type="EMBL" id="DVMX01000151">
    <property type="protein sequence ID" value="HIU42486.1"/>
    <property type="molecule type" value="Genomic_DNA"/>
</dbReference>
<sequence length="611" mass="69921">MCGIAGFTGLTKGPVKRDAVLFKMSEQLKNRGPDEEGVYLSDSMCLIHRRLVVIDPAGGKQPMTRCCRKGSFTLVYNGELYNTQELRRELEEKGYSFFGHSDTEVLLNGYLEWGEQVTEKLNGIFAFAVCHQETGSLFLARDRGGVKPLFYAKTRDGFAFASELKALLCHPDLAPVLDREGARQLFLLGPARKPGSGVFRGIQELRPGECLTWKDGEIHTRFYWKLTPRLHTEGMERTMEQLRFLLTDAIRRQLVSDVPLCTLLSGGLDSSIISAVAAAEYRRQGKVLTTYSVDYRDNDRYFTADHFQPGSDDQYIDIMREFIGSRHKKVVLGNTQLAYALIPAVAARDLPGMADIDSSMLLFCREIKKDFTVAVSGECADELFGGYPWYFDKVALESHCFPWSPNIDVRRQIARPEFCKDGEEYLQAEYRDTLTLAEGLEGESPEDKRMREMFVLNYFWFMQTLLERKDRMSMACGLEVRVPFCDHRVVEYAYNLPWQLKSLGGREKGLLRKAMEPILPPVIAKRKKSPYPKTHHPEYFAILVRWMRQILKDPSSPVLALIDPEGVIRLMDHPEQMTYPMYGQLMKAPQVLAWLIQLNDWLKRYDVVIAC</sequence>
<dbReference type="Proteomes" id="UP000824082">
    <property type="component" value="Unassembled WGS sequence"/>
</dbReference>
<dbReference type="CDD" id="cd01991">
    <property type="entry name" value="Asn_synthase_B_C"/>
    <property type="match status" value="1"/>
</dbReference>
<evidence type="ECO:0000256" key="6">
    <source>
        <dbReference type="ARBA" id="ARBA00022888"/>
    </source>
</evidence>
<evidence type="ECO:0000313" key="14">
    <source>
        <dbReference type="Proteomes" id="UP000824082"/>
    </source>
</evidence>
<reference evidence="13" key="1">
    <citation type="submission" date="2020-10" db="EMBL/GenBank/DDBJ databases">
        <authorList>
            <person name="Gilroy R."/>
        </authorList>
    </citation>
    <scope>NUCLEOTIDE SEQUENCE</scope>
    <source>
        <strain evidence="13">4509</strain>
    </source>
</reference>
<comment type="catalytic activity">
    <reaction evidence="8">
        <text>L-aspartate + L-glutamine + ATP + H2O = L-asparagine + L-glutamate + AMP + diphosphate + H(+)</text>
        <dbReference type="Rhea" id="RHEA:12228"/>
        <dbReference type="ChEBI" id="CHEBI:15377"/>
        <dbReference type="ChEBI" id="CHEBI:15378"/>
        <dbReference type="ChEBI" id="CHEBI:29985"/>
        <dbReference type="ChEBI" id="CHEBI:29991"/>
        <dbReference type="ChEBI" id="CHEBI:30616"/>
        <dbReference type="ChEBI" id="CHEBI:33019"/>
        <dbReference type="ChEBI" id="CHEBI:58048"/>
        <dbReference type="ChEBI" id="CHEBI:58359"/>
        <dbReference type="ChEBI" id="CHEBI:456215"/>
        <dbReference type="EC" id="6.3.5.4"/>
    </reaction>
</comment>
<evidence type="ECO:0000259" key="12">
    <source>
        <dbReference type="PROSITE" id="PS51278"/>
    </source>
</evidence>
<feature type="binding site" evidence="10">
    <location>
        <position position="263"/>
    </location>
    <ligand>
        <name>ATP</name>
        <dbReference type="ChEBI" id="CHEBI:30616"/>
    </ligand>
</feature>
<dbReference type="GO" id="GO:0005524">
    <property type="term" value="F:ATP binding"/>
    <property type="evidence" value="ECO:0007669"/>
    <property type="project" value="UniProtKB-KW"/>
</dbReference>
<evidence type="ECO:0000313" key="13">
    <source>
        <dbReference type="EMBL" id="HIU42486.1"/>
    </source>
</evidence>
<evidence type="ECO:0000256" key="2">
    <source>
        <dbReference type="ARBA" id="ARBA00005752"/>
    </source>
</evidence>
<evidence type="ECO:0000256" key="3">
    <source>
        <dbReference type="ARBA" id="ARBA00012737"/>
    </source>
</evidence>
<dbReference type="InterPro" id="IPR029055">
    <property type="entry name" value="Ntn_hydrolases_N"/>
</dbReference>
<feature type="domain" description="Glutamine amidotransferase type-2" evidence="12">
    <location>
        <begin position="2"/>
        <end position="216"/>
    </location>
</feature>
<dbReference type="PANTHER" id="PTHR43284:SF1">
    <property type="entry name" value="ASPARAGINE SYNTHETASE"/>
    <property type="match status" value="1"/>
</dbReference>
<evidence type="ECO:0000256" key="9">
    <source>
        <dbReference type="PIRSR" id="PIRSR001589-1"/>
    </source>
</evidence>
<dbReference type="Gene3D" id="3.60.20.10">
    <property type="entry name" value="Glutamine Phosphoribosylpyrophosphate, subunit 1, domain 1"/>
    <property type="match status" value="1"/>
</dbReference>
<dbReference type="InterPro" id="IPR051786">
    <property type="entry name" value="ASN_synthetase/amidase"/>
</dbReference>
<keyword evidence="13" id="KW-0436">Ligase</keyword>
<reference evidence="13" key="2">
    <citation type="journal article" date="2021" name="PeerJ">
        <title>Extensive microbial diversity within the chicken gut microbiome revealed by metagenomics and culture.</title>
        <authorList>
            <person name="Gilroy R."/>
            <person name="Ravi A."/>
            <person name="Getino M."/>
            <person name="Pursley I."/>
            <person name="Horton D.L."/>
            <person name="Alikhan N.F."/>
            <person name="Baker D."/>
            <person name="Gharbi K."/>
            <person name="Hall N."/>
            <person name="Watson M."/>
            <person name="Adriaenssens E.M."/>
            <person name="Foster-Nyarko E."/>
            <person name="Jarju S."/>
            <person name="Secka A."/>
            <person name="Antonio M."/>
            <person name="Oren A."/>
            <person name="Chaudhuri R.R."/>
            <person name="La Ragione R."/>
            <person name="Hildebrand F."/>
            <person name="Pallen M.J."/>
        </authorList>
    </citation>
    <scope>NUCLEOTIDE SEQUENCE</scope>
    <source>
        <strain evidence="13">4509</strain>
    </source>
</reference>
<feature type="site" description="Important for beta-aspartyl-AMP intermediate formation" evidence="11">
    <location>
        <position position="378"/>
    </location>
</feature>
<gene>
    <name evidence="13" type="primary">asnB</name>
    <name evidence="13" type="ORF">IAD19_08050</name>
</gene>
<feature type="binding site" evidence="10">
    <location>
        <begin position="376"/>
        <end position="377"/>
    </location>
    <ligand>
        <name>ATP</name>
        <dbReference type="ChEBI" id="CHEBI:30616"/>
    </ligand>
</feature>
<comment type="similarity">
    <text evidence="2">Belongs to the asparagine synthetase family.</text>
</comment>
<evidence type="ECO:0000256" key="4">
    <source>
        <dbReference type="ARBA" id="ARBA00022741"/>
    </source>
</evidence>
<keyword evidence="7 9" id="KW-0315">Glutamine amidotransferase</keyword>
<dbReference type="PIRSF" id="PIRSF001589">
    <property type="entry name" value="Asn_synthetase_glu-h"/>
    <property type="match status" value="1"/>
</dbReference>
<protein>
    <recommendedName>
        <fullName evidence="3">asparagine synthase (glutamine-hydrolyzing)</fullName>
        <ecNumber evidence="3">6.3.5.4</ecNumber>
    </recommendedName>
</protein>
<feature type="active site" description="For GATase activity" evidence="9">
    <location>
        <position position="2"/>
    </location>
</feature>
<dbReference type="GO" id="GO:0005829">
    <property type="term" value="C:cytosol"/>
    <property type="evidence" value="ECO:0007669"/>
    <property type="project" value="TreeGrafter"/>
</dbReference>
<dbReference type="SUPFAM" id="SSF56235">
    <property type="entry name" value="N-terminal nucleophile aminohydrolases (Ntn hydrolases)"/>
    <property type="match status" value="1"/>
</dbReference>